<gene>
    <name evidence="1" type="ORF">HMPREF0539_0908</name>
</gene>
<sequence length="202" mass="24198">MTTGRINKHWTKEELERFNDEAILAADTNAVLNFDELAEMFGRTVSGVKHVANKLRREGKMPKYDRNNQQDKYRSFYSEKEKKMIASLVADHYSFEEIARITGRTKFSIAHFWRKHGHPLARSWSSEEESLLLDIIKFDRYGVVTNYKELQEILNRQYNSIRVEVYKLRKRGKLQRAERNGMPEEKREEFKRYVHRFFVKSV</sequence>
<reference evidence="1" key="1">
    <citation type="submission" date="2009-01" db="EMBL/GenBank/DDBJ databases">
        <authorList>
            <person name="Qin X."/>
            <person name="Bachman B."/>
            <person name="Battles P."/>
            <person name="Bell A."/>
            <person name="Bess C."/>
            <person name="Bickham C."/>
            <person name="Chaboub L."/>
            <person name="Chen D."/>
            <person name="Coyle M."/>
            <person name="Deiros D.R."/>
            <person name="Dinh H."/>
            <person name="Forbes L."/>
            <person name="Fowler G."/>
            <person name="Francisco L."/>
            <person name="Fu Q."/>
            <person name="Gubbala S."/>
            <person name="Hale W."/>
            <person name="Han Y."/>
            <person name="Hemphill L."/>
            <person name="Highlander S.K."/>
            <person name="Hirani K."/>
            <person name="Hogues M."/>
            <person name="Jackson L."/>
            <person name="Jakkamsetti A."/>
            <person name="Javaid M."/>
            <person name="Jiang H."/>
            <person name="Korchina V."/>
            <person name="Kovar C."/>
            <person name="Lara F."/>
            <person name="Lee S."/>
            <person name="Mata R."/>
            <person name="Mathew T."/>
            <person name="Moen C."/>
            <person name="Morales K."/>
            <person name="Munidasa M."/>
            <person name="Nazareth L."/>
            <person name="Ngo R."/>
            <person name="Nguyen L."/>
            <person name="Okwuonu G."/>
            <person name="Ongeri F."/>
            <person name="Patil S."/>
            <person name="Petrosino J."/>
            <person name="Pham C."/>
            <person name="Pham P."/>
            <person name="Pu L.-L."/>
            <person name="Puazo M."/>
            <person name="Raj R."/>
            <person name="Reid J."/>
            <person name="Rouhana J."/>
            <person name="Saada N."/>
            <person name="Shang Y."/>
            <person name="Simmons D."/>
            <person name="Thornton R."/>
            <person name="Warren J."/>
            <person name="Weissenberger G."/>
            <person name="Zhang J."/>
            <person name="Zhang L."/>
            <person name="Zhou C."/>
            <person name="Zhu D."/>
            <person name="Muzny D."/>
            <person name="Worley K."/>
            <person name="Gibbs R."/>
        </authorList>
    </citation>
    <scope>NUCLEOTIDE SEQUENCE [LARGE SCALE GENOMIC DNA]</scope>
    <source>
        <strain evidence="1">LMS2-1</strain>
    </source>
</reference>
<organism evidence="1 2">
    <name type="scientific">Lacticaseibacillus rhamnosus (strain LMS2-1)</name>
    <dbReference type="NCBI Taxonomy" id="525361"/>
    <lineage>
        <taxon>Bacteria</taxon>
        <taxon>Bacillati</taxon>
        <taxon>Bacillota</taxon>
        <taxon>Bacilli</taxon>
        <taxon>Lactobacillales</taxon>
        <taxon>Lactobacillaceae</taxon>
        <taxon>Lacticaseibacillus</taxon>
    </lineage>
</organism>
<name>C2JVH4_LACRM</name>
<protein>
    <submittedName>
        <fullName evidence="1">Uncharacterized protein</fullName>
    </submittedName>
</protein>
<evidence type="ECO:0000313" key="2">
    <source>
        <dbReference type="Proteomes" id="UP000004525"/>
    </source>
</evidence>
<accession>C2JVH4</accession>
<dbReference type="AlphaFoldDB" id="C2JVH4"/>
<evidence type="ECO:0000313" key="1">
    <source>
        <dbReference type="EMBL" id="EEN80943.1"/>
    </source>
</evidence>
<keyword evidence="2" id="KW-1185">Reference proteome</keyword>
<dbReference type="EMBL" id="ACIZ01000041">
    <property type="protein sequence ID" value="EEN80943.1"/>
    <property type="molecule type" value="Genomic_DNA"/>
</dbReference>
<comment type="caution">
    <text evidence="1">The sequence shown here is derived from an EMBL/GenBank/DDBJ whole genome shotgun (WGS) entry which is preliminary data.</text>
</comment>
<dbReference type="RefSeq" id="WP_005688536.1">
    <property type="nucleotide sequence ID" value="NZ_GG692960.1"/>
</dbReference>
<proteinExistence type="predicted"/>
<dbReference type="Proteomes" id="UP000004525">
    <property type="component" value="Unassembled WGS sequence"/>
</dbReference>
<dbReference type="HOGENOM" id="CLU_1353217_0_0_9"/>